<evidence type="ECO:0000313" key="1">
    <source>
        <dbReference type="EMBL" id="OON39639.1"/>
    </source>
</evidence>
<sequence length="98" mass="10965">MSRSVNFRKEACGRECQIRIPGICSFNPETTVLTHYRLAGTCGIGCKPDDTQAAWGCDCCHAAVDGRIKTDYTREELRLFHAEAVLRTQSILRSESKL</sequence>
<evidence type="ECO:0008006" key="3">
    <source>
        <dbReference type="Google" id="ProtNLM"/>
    </source>
</evidence>
<keyword evidence="2" id="KW-1185">Reference proteome</keyword>
<reference evidence="1 2" key="1">
    <citation type="submission" date="2016-12" db="EMBL/GenBank/DDBJ databases">
        <title>Izhakiella australiana sp. nov. of genus Izhakiella isolated from Australian desert.</title>
        <authorList>
            <person name="Ji M."/>
        </authorList>
    </citation>
    <scope>NUCLEOTIDE SEQUENCE [LARGE SCALE GENOMIC DNA]</scope>
    <source>
        <strain evidence="1 2">D4N98</strain>
    </source>
</reference>
<organism evidence="1 2">
    <name type="scientific">Izhakiella australiensis</name>
    <dbReference type="NCBI Taxonomy" id="1926881"/>
    <lineage>
        <taxon>Bacteria</taxon>
        <taxon>Pseudomonadati</taxon>
        <taxon>Pseudomonadota</taxon>
        <taxon>Gammaproteobacteria</taxon>
        <taxon>Enterobacterales</taxon>
        <taxon>Erwiniaceae</taxon>
        <taxon>Izhakiella</taxon>
    </lineage>
</organism>
<evidence type="ECO:0000313" key="2">
    <source>
        <dbReference type="Proteomes" id="UP000190667"/>
    </source>
</evidence>
<dbReference type="EMBL" id="MRUL01000008">
    <property type="protein sequence ID" value="OON39639.1"/>
    <property type="molecule type" value="Genomic_DNA"/>
</dbReference>
<dbReference type="Proteomes" id="UP000190667">
    <property type="component" value="Unassembled WGS sequence"/>
</dbReference>
<dbReference type="RefSeq" id="WP_078003205.1">
    <property type="nucleotide sequence ID" value="NZ_MRUL01000008.1"/>
</dbReference>
<protein>
    <recommendedName>
        <fullName evidence="3">DUF1364 domain-containing protein</fullName>
    </recommendedName>
</protein>
<dbReference type="Pfam" id="PF07102">
    <property type="entry name" value="YbcO"/>
    <property type="match status" value="1"/>
</dbReference>
<proteinExistence type="predicted"/>
<dbReference type="Gene3D" id="3.30.50.20">
    <property type="entry name" value="prophage-derive protein ybcO"/>
    <property type="match status" value="1"/>
</dbReference>
<comment type="caution">
    <text evidence="1">The sequence shown here is derived from an EMBL/GenBank/DDBJ whole genome shotgun (WGS) entry which is preliminary data.</text>
</comment>
<name>A0A1S8YKL2_9GAMM</name>
<dbReference type="InterPro" id="IPR010774">
    <property type="entry name" value="YbcO"/>
</dbReference>
<dbReference type="AlphaFoldDB" id="A0A1S8YKL2"/>
<accession>A0A1S8YKL2</accession>
<gene>
    <name evidence="1" type="ORF">BTJ39_13400</name>
</gene>
<dbReference type="OrthoDB" id="7068425at2"/>